<dbReference type="OrthoDB" id="467434at2"/>
<dbReference type="InterPro" id="IPR013783">
    <property type="entry name" value="Ig-like_fold"/>
</dbReference>
<comment type="caution">
    <text evidence="7">The sequence shown here is derived from an EMBL/GenBank/DDBJ whole genome shotgun (WGS) entry which is preliminary data.</text>
</comment>
<dbReference type="Pfam" id="PF13205">
    <property type="entry name" value="Big_5"/>
    <property type="match status" value="1"/>
</dbReference>
<evidence type="ECO:0000313" key="7">
    <source>
        <dbReference type="EMBL" id="MTV49599.1"/>
    </source>
</evidence>
<dbReference type="RefSeq" id="WP_155476696.1">
    <property type="nucleotide sequence ID" value="NZ_WNKU01000012.1"/>
</dbReference>
<dbReference type="Pfam" id="PF00395">
    <property type="entry name" value="SLH"/>
    <property type="match status" value="3"/>
</dbReference>
<feature type="domain" description="SLH" evidence="6">
    <location>
        <begin position="627"/>
        <end position="690"/>
    </location>
</feature>
<evidence type="ECO:0000256" key="1">
    <source>
        <dbReference type="ARBA" id="ARBA00022729"/>
    </source>
</evidence>
<keyword evidence="8" id="KW-1185">Reference proteome</keyword>
<dbReference type="AlphaFoldDB" id="A0A6I3SL09"/>
<feature type="domain" description="Fibronectin type-III" evidence="5">
    <location>
        <begin position="251"/>
        <end position="342"/>
    </location>
</feature>
<dbReference type="InterPro" id="IPR003961">
    <property type="entry name" value="FN3_dom"/>
</dbReference>
<dbReference type="PANTHER" id="PTHR43308">
    <property type="entry name" value="OUTER MEMBRANE PROTEIN ALPHA-RELATED"/>
    <property type="match status" value="1"/>
</dbReference>
<keyword evidence="1 4" id="KW-0732">Signal</keyword>
<feature type="chain" id="PRO_5026287510" description="S-layer homology domain-containing protein" evidence="4">
    <location>
        <begin position="32"/>
        <end position="809"/>
    </location>
</feature>
<evidence type="ECO:0000259" key="5">
    <source>
        <dbReference type="PROSITE" id="PS50853"/>
    </source>
</evidence>
<reference evidence="7 8" key="1">
    <citation type="submission" date="2019-11" db="EMBL/GenBank/DDBJ databases">
        <title>Whole-genome sequence of a the green, strictly anaerobic photosynthetic bacterium Heliobacillus mobilis DSM 6151.</title>
        <authorList>
            <person name="Kyndt J.A."/>
            <person name="Meyer T.E."/>
        </authorList>
    </citation>
    <scope>NUCLEOTIDE SEQUENCE [LARGE SCALE GENOMIC DNA]</scope>
    <source>
        <strain evidence="7 8">DSM 6151</strain>
    </source>
</reference>
<dbReference type="PROSITE" id="PS50853">
    <property type="entry name" value="FN3"/>
    <property type="match status" value="1"/>
</dbReference>
<dbReference type="SUPFAM" id="SSF49265">
    <property type="entry name" value="Fibronectin type III"/>
    <property type="match status" value="1"/>
</dbReference>
<evidence type="ECO:0000256" key="3">
    <source>
        <dbReference type="SAM" id="MobiDB-lite"/>
    </source>
</evidence>
<dbReference type="InterPro" id="IPR032812">
    <property type="entry name" value="SbsA_Ig"/>
</dbReference>
<feature type="signal peptide" evidence="4">
    <location>
        <begin position="1"/>
        <end position="31"/>
    </location>
</feature>
<evidence type="ECO:0000256" key="4">
    <source>
        <dbReference type="SAM" id="SignalP"/>
    </source>
</evidence>
<organism evidence="7 8">
    <name type="scientific">Heliobacterium mobile</name>
    <name type="common">Heliobacillus mobilis</name>
    <dbReference type="NCBI Taxonomy" id="28064"/>
    <lineage>
        <taxon>Bacteria</taxon>
        <taxon>Bacillati</taxon>
        <taxon>Bacillota</taxon>
        <taxon>Clostridia</taxon>
        <taxon>Eubacteriales</taxon>
        <taxon>Heliobacteriaceae</taxon>
        <taxon>Heliobacterium</taxon>
    </lineage>
</organism>
<name>A0A6I3SL09_HELMO</name>
<dbReference type="InterPro" id="IPR051465">
    <property type="entry name" value="Cell_Envelope_Struct_Comp"/>
</dbReference>
<dbReference type="CDD" id="cd00063">
    <property type="entry name" value="FN3"/>
    <property type="match status" value="1"/>
</dbReference>
<protein>
    <recommendedName>
        <fullName evidence="9">S-layer homology domain-containing protein</fullName>
    </recommendedName>
</protein>
<dbReference type="InterPro" id="IPR001119">
    <property type="entry name" value="SLH_dom"/>
</dbReference>
<dbReference type="Proteomes" id="UP000430670">
    <property type="component" value="Unassembled WGS sequence"/>
</dbReference>
<feature type="domain" description="SLH" evidence="6">
    <location>
        <begin position="691"/>
        <end position="750"/>
    </location>
</feature>
<sequence length="809" mass="88161">MNIRHMSRRQKVVLAMMFLLLLIALPTVAMAGTISMSGSPKYDGGQNDMDVDGSITVTFNGTISKGANFDQISIKAADDSTTNLITSSNIHIDSSGKSIVITPSKPLNYGTSYFLYIPAGAVTNSSGDTGPTTAYAATFTTEDMPSPKNLTYKVSGSAGARTLEWTWEYPPNTVTGFRIYDGKNKLIYDLKDSSSRTSTTAPLKPWRETNLPNGKYTRYVVAYKTVNGVDNLSPASQSVTVTIDDFSGLATPTEFTGTAKSDTEILWSWVDNSSDETGFKIYDEDDHLVGRVGANQTSFLETNLEPDKEYTRYVRAFKAADLENSAMEGDKSEEASESTDDDSDSDYNSTNRTASRSRIADAIQNALNVTVSPSDIALVQYDDVDREEEGNYKISTDINRFVAFDHDALDGYGDGQVRITTSEVLVKIPAEHLRVSDNTGGVAVGLQEYSDNTQPPSGKQRVGRAYRISLVKYSDYSKSGYTDDDFSSDDPVYVSFYYDSWRVTNPESLRIHKLNGGVWEPLECSVNTLDHAVQTKVTELGRFALFEIPKGTMGSNLGSGSYLPGGGNTYTPGYPPGFGPGYGDAYNSGTAYNPAQYSASTPLGSQYPPGYIPGGNSYSPVSPYASASQALFVDTVNHWARAQIEALASSGIVHGTSARIFDPDKKITRAEFLTMLMGAMGQRVTPPGAPPFDDVRADDWFAGSLAQAMQKRIVTERGGYFRPYDPIQRQEMAAWIGRSLTGKTIFKNGYDPALFSDWSNVDSQLQDAVGQAVRSGLINGRPDRTFDPWGSATRAEAATIIYSYLNLVR</sequence>
<feature type="domain" description="SLH" evidence="6">
    <location>
        <begin position="752"/>
        <end position="809"/>
    </location>
</feature>
<feature type="region of interest" description="Disordered" evidence="3">
    <location>
        <begin position="324"/>
        <end position="355"/>
    </location>
</feature>
<dbReference type="InterPro" id="IPR036116">
    <property type="entry name" value="FN3_sf"/>
</dbReference>
<evidence type="ECO:0000313" key="8">
    <source>
        <dbReference type="Proteomes" id="UP000430670"/>
    </source>
</evidence>
<evidence type="ECO:0000256" key="2">
    <source>
        <dbReference type="ARBA" id="ARBA00022737"/>
    </source>
</evidence>
<keyword evidence="2" id="KW-0677">Repeat</keyword>
<dbReference type="Gene3D" id="2.60.40.10">
    <property type="entry name" value="Immunoglobulins"/>
    <property type="match status" value="1"/>
</dbReference>
<proteinExistence type="predicted"/>
<accession>A0A6I3SL09</accession>
<evidence type="ECO:0000259" key="6">
    <source>
        <dbReference type="PROSITE" id="PS51272"/>
    </source>
</evidence>
<dbReference type="EMBL" id="WNKU01000012">
    <property type="protein sequence ID" value="MTV49599.1"/>
    <property type="molecule type" value="Genomic_DNA"/>
</dbReference>
<gene>
    <name evidence="7" type="ORF">GJ688_11485</name>
</gene>
<dbReference type="PROSITE" id="PS51272">
    <property type="entry name" value="SLH"/>
    <property type="match status" value="3"/>
</dbReference>
<evidence type="ECO:0008006" key="9">
    <source>
        <dbReference type="Google" id="ProtNLM"/>
    </source>
</evidence>
<feature type="compositionally biased region" description="Acidic residues" evidence="3">
    <location>
        <begin position="335"/>
        <end position="345"/>
    </location>
</feature>